<evidence type="ECO:0000313" key="2">
    <source>
        <dbReference type="EMBL" id="GAA5225920.1"/>
    </source>
</evidence>
<reference evidence="3" key="1">
    <citation type="journal article" date="2019" name="Int. J. Syst. Evol. Microbiol.">
        <title>The Global Catalogue of Microorganisms (GCM) 10K type strain sequencing project: providing services to taxonomists for standard genome sequencing and annotation.</title>
        <authorList>
            <consortium name="The Broad Institute Genomics Platform"/>
            <consortium name="The Broad Institute Genome Sequencing Center for Infectious Disease"/>
            <person name="Wu L."/>
            <person name="Ma J."/>
        </authorList>
    </citation>
    <scope>NUCLEOTIDE SEQUENCE [LARGE SCALE GENOMIC DNA]</scope>
    <source>
        <strain evidence="3">JCM 18952</strain>
    </source>
</reference>
<name>A0ABP9TKI7_9MICC</name>
<dbReference type="RefSeq" id="WP_210100685.1">
    <property type="nucleotide sequence ID" value="NZ_BAABLK010000008.1"/>
</dbReference>
<sequence>MGADVGDDSIALRLLRYERSQKLCNYIGGGIGGLLVVVGLSGSTLANAPWWMASVIITLVVFAAVFLGRAYIGFLSSHYELVRYQKAQKRADTDQVPDTGELGYPSATFMFFKISTVLLFLAGLVLLVGIWFPPR</sequence>
<proteinExistence type="predicted"/>
<organism evidence="2 3">
    <name type="scientific">Paeniglutamicibacter antarcticus</name>
    <dbReference type="NCBI Taxonomy" id="494023"/>
    <lineage>
        <taxon>Bacteria</taxon>
        <taxon>Bacillati</taxon>
        <taxon>Actinomycetota</taxon>
        <taxon>Actinomycetes</taxon>
        <taxon>Micrococcales</taxon>
        <taxon>Micrococcaceae</taxon>
        <taxon>Paeniglutamicibacter</taxon>
    </lineage>
</organism>
<protein>
    <recommendedName>
        <fullName evidence="4">DUF3899 domain-containing protein</fullName>
    </recommendedName>
</protein>
<evidence type="ECO:0000256" key="1">
    <source>
        <dbReference type="SAM" id="Phobius"/>
    </source>
</evidence>
<gene>
    <name evidence="2" type="ORF">GCM10025778_04500</name>
</gene>
<dbReference type="Proteomes" id="UP001501257">
    <property type="component" value="Unassembled WGS sequence"/>
</dbReference>
<evidence type="ECO:0008006" key="4">
    <source>
        <dbReference type="Google" id="ProtNLM"/>
    </source>
</evidence>
<feature type="transmembrane region" description="Helical" evidence="1">
    <location>
        <begin position="48"/>
        <end position="68"/>
    </location>
</feature>
<feature type="transmembrane region" description="Helical" evidence="1">
    <location>
        <begin position="23"/>
        <end position="42"/>
    </location>
</feature>
<evidence type="ECO:0000313" key="3">
    <source>
        <dbReference type="Proteomes" id="UP001501257"/>
    </source>
</evidence>
<keyword evidence="3" id="KW-1185">Reference proteome</keyword>
<keyword evidence="1" id="KW-0472">Membrane</keyword>
<keyword evidence="1" id="KW-1133">Transmembrane helix</keyword>
<dbReference type="EMBL" id="BAABLK010000008">
    <property type="protein sequence ID" value="GAA5225920.1"/>
    <property type="molecule type" value="Genomic_DNA"/>
</dbReference>
<keyword evidence="1" id="KW-0812">Transmembrane</keyword>
<accession>A0ABP9TKI7</accession>
<comment type="caution">
    <text evidence="2">The sequence shown here is derived from an EMBL/GenBank/DDBJ whole genome shotgun (WGS) entry which is preliminary data.</text>
</comment>
<feature type="transmembrane region" description="Helical" evidence="1">
    <location>
        <begin position="111"/>
        <end position="132"/>
    </location>
</feature>